<feature type="binding site" evidence="1">
    <location>
        <position position="18"/>
    </location>
    <ligand>
        <name>S-adenosyl-L-methionine</name>
        <dbReference type="ChEBI" id="CHEBI:59789"/>
    </ligand>
</feature>
<comment type="function">
    <text evidence="1">Specifically methylates the adenine in position 2030 of 23S rRNA.</text>
</comment>
<name>A0A839F085_9GAMM</name>
<dbReference type="InterPro" id="IPR007473">
    <property type="entry name" value="RlmJ"/>
</dbReference>
<reference evidence="2 3" key="1">
    <citation type="submission" date="2020-07" db="EMBL/GenBank/DDBJ databases">
        <title>Genomic Encyclopedia of Type Strains, Phase IV (KMG-V): Genome sequencing to study the core and pangenomes of soil and plant-associated prokaryotes.</title>
        <authorList>
            <person name="Whitman W."/>
        </authorList>
    </citation>
    <scope>NUCLEOTIDE SEQUENCE [LARGE SCALE GENOMIC DNA]</scope>
    <source>
        <strain evidence="2 3">RH2WT43</strain>
    </source>
</reference>
<dbReference type="GO" id="GO:0070475">
    <property type="term" value="P:rRNA base methylation"/>
    <property type="evidence" value="ECO:0007669"/>
    <property type="project" value="UniProtKB-UniRule"/>
</dbReference>
<feature type="binding site" evidence="1">
    <location>
        <position position="101"/>
    </location>
    <ligand>
        <name>S-adenosyl-L-methionine</name>
        <dbReference type="ChEBI" id="CHEBI:59789"/>
    </ligand>
</feature>
<dbReference type="EC" id="2.1.1.266" evidence="1"/>
<dbReference type="Proteomes" id="UP000550401">
    <property type="component" value="Unassembled WGS sequence"/>
</dbReference>
<dbReference type="Gene3D" id="3.40.50.150">
    <property type="entry name" value="Vaccinia Virus protein VP39"/>
    <property type="match status" value="1"/>
</dbReference>
<dbReference type="Pfam" id="PF04378">
    <property type="entry name" value="RsmJ"/>
    <property type="match status" value="1"/>
</dbReference>
<keyword evidence="1 2" id="KW-0489">Methyltransferase</keyword>
<dbReference type="SUPFAM" id="SSF53335">
    <property type="entry name" value="S-adenosyl-L-methionine-dependent methyltransferases"/>
    <property type="match status" value="1"/>
</dbReference>
<comment type="similarity">
    <text evidence="1">Belongs to the RlmJ family.</text>
</comment>
<feature type="active site" description="Proton acceptor" evidence="1">
    <location>
        <position position="165"/>
    </location>
</feature>
<feature type="binding site" evidence="1">
    <location>
        <position position="41"/>
    </location>
    <ligand>
        <name>S-adenosyl-L-methionine</name>
        <dbReference type="ChEBI" id="CHEBI:59789"/>
    </ligand>
</feature>
<organism evidence="2 3">
    <name type="scientific">Dokdonella fugitiva</name>
    <dbReference type="NCBI Taxonomy" id="328517"/>
    <lineage>
        <taxon>Bacteria</taxon>
        <taxon>Pseudomonadati</taxon>
        <taxon>Pseudomonadota</taxon>
        <taxon>Gammaproteobacteria</taxon>
        <taxon>Lysobacterales</taxon>
        <taxon>Rhodanobacteraceae</taxon>
        <taxon>Dokdonella</taxon>
    </lineage>
</organism>
<dbReference type="HAMAP" id="MF_00934">
    <property type="entry name" value="23SrRNA_methyltr_J"/>
    <property type="match status" value="1"/>
</dbReference>
<keyword evidence="1" id="KW-0698">rRNA processing</keyword>
<dbReference type="PANTHER" id="PTHR37426">
    <property type="entry name" value="RIBOSOMAL RNA LARGE SUBUNIT METHYLTRANSFERASE J"/>
    <property type="match status" value="1"/>
</dbReference>
<proteinExistence type="inferred from homology"/>
<dbReference type="GO" id="GO:0036307">
    <property type="term" value="F:23S rRNA (adenine(2030)-N(6))-methyltransferase activity"/>
    <property type="evidence" value="ECO:0007669"/>
    <property type="project" value="UniProtKB-UniRule"/>
</dbReference>
<dbReference type="EMBL" id="JACGXL010000001">
    <property type="protein sequence ID" value="MBA8886888.1"/>
    <property type="molecule type" value="Genomic_DNA"/>
</dbReference>
<evidence type="ECO:0000256" key="1">
    <source>
        <dbReference type="HAMAP-Rule" id="MF_00934"/>
    </source>
</evidence>
<keyword evidence="3" id="KW-1185">Reference proteome</keyword>
<keyword evidence="1" id="KW-0949">S-adenosyl-L-methionine</keyword>
<feature type="binding site" evidence="1">
    <location>
        <begin position="144"/>
        <end position="145"/>
    </location>
    <ligand>
        <name>S-adenosyl-L-methionine</name>
        <dbReference type="ChEBI" id="CHEBI:59789"/>
    </ligand>
</feature>
<dbReference type="RefSeq" id="WP_182529927.1">
    <property type="nucleotide sequence ID" value="NZ_JACGXL010000001.1"/>
</dbReference>
<feature type="binding site" evidence="1">
    <location>
        <position position="119"/>
    </location>
    <ligand>
        <name>S-adenosyl-L-methionine</name>
        <dbReference type="ChEBI" id="CHEBI:59789"/>
    </ligand>
</feature>
<gene>
    <name evidence="1" type="primary">rlmJ</name>
    <name evidence="2" type="ORF">FHW12_001079</name>
</gene>
<dbReference type="GO" id="GO:0003723">
    <property type="term" value="F:RNA binding"/>
    <property type="evidence" value="ECO:0007669"/>
    <property type="project" value="UniProtKB-UniRule"/>
</dbReference>
<keyword evidence="1 2" id="KW-0808">Transferase</keyword>
<comment type="catalytic activity">
    <reaction evidence="1">
        <text>adenosine(2030) in 23S rRNA + S-adenosyl-L-methionine = N(6)-methyladenosine(2030) in 23S rRNA + S-adenosyl-L-homocysteine + H(+)</text>
        <dbReference type="Rhea" id="RHEA:43736"/>
        <dbReference type="Rhea" id="RHEA-COMP:10668"/>
        <dbReference type="Rhea" id="RHEA-COMP:10669"/>
        <dbReference type="ChEBI" id="CHEBI:15378"/>
        <dbReference type="ChEBI" id="CHEBI:57856"/>
        <dbReference type="ChEBI" id="CHEBI:59789"/>
        <dbReference type="ChEBI" id="CHEBI:74411"/>
        <dbReference type="ChEBI" id="CHEBI:74449"/>
        <dbReference type="EC" id="2.1.1.266"/>
    </reaction>
</comment>
<evidence type="ECO:0000313" key="3">
    <source>
        <dbReference type="Proteomes" id="UP000550401"/>
    </source>
</evidence>
<accession>A0A839F085</accession>
<sequence>MNYRHGFHAGNFADVFKHAALIGLLDALQAKPAALCYFDTHAGRALYDLHSEQARKTQEHADGIQRVLGATRLPRALQRYVDLVHAFQPATAAGIAFYPGSPLIAQRLLRDDDRAIVCELHEEEAAALREALAGDARFAIHQRDGYAATKALLPPPQKRGLVLVDPPFEAQGAEFERIQDALAQAWTRWPNATYAVWYPIKLRETIVPFHRWLRDAAGRADVLVGELLLHPDNSGLRLNGCGLAIVNPPWQFDRALEEWLPVVRELLAQSRYGSSRVQWIKRD</sequence>
<protein>
    <recommendedName>
        <fullName evidence="1">Ribosomal RNA large subunit methyltransferase J</fullName>
        <ecNumber evidence="1">2.1.1.266</ecNumber>
    </recommendedName>
    <alternativeName>
        <fullName evidence="1">23S rRNA (adenine(2030)-N6)-methyltransferase</fullName>
    </alternativeName>
    <alternativeName>
        <fullName evidence="1">23S rRNA m6A2030 methyltransferase</fullName>
    </alternativeName>
</protein>
<evidence type="ECO:0000313" key="2">
    <source>
        <dbReference type="EMBL" id="MBA8886888.1"/>
    </source>
</evidence>
<comment type="subunit">
    <text evidence="1">Monomer.</text>
</comment>
<dbReference type="PANTHER" id="PTHR37426:SF1">
    <property type="entry name" value="RIBOSOMAL RNA LARGE SUBUNIT METHYLTRANSFERASE J"/>
    <property type="match status" value="1"/>
</dbReference>
<dbReference type="InterPro" id="IPR029063">
    <property type="entry name" value="SAM-dependent_MTases_sf"/>
</dbReference>
<feature type="binding site" evidence="1">
    <location>
        <position position="165"/>
    </location>
    <ligand>
        <name>S-adenosyl-L-methionine</name>
        <dbReference type="ChEBI" id="CHEBI:59789"/>
    </ligand>
</feature>
<keyword evidence="1" id="KW-0694">RNA-binding</keyword>
<feature type="site" description="Interaction with substrate rRNA" evidence="1">
    <location>
        <position position="3"/>
    </location>
</feature>
<dbReference type="AlphaFoldDB" id="A0A839F085"/>
<dbReference type="GO" id="GO:0005829">
    <property type="term" value="C:cytosol"/>
    <property type="evidence" value="ECO:0007669"/>
    <property type="project" value="TreeGrafter"/>
</dbReference>
<comment type="caution">
    <text evidence="2">The sequence shown here is derived from an EMBL/GenBank/DDBJ whole genome shotgun (WGS) entry which is preliminary data.</text>
</comment>